<dbReference type="Proteomes" id="UP000270034">
    <property type="component" value="Plasmid pAOF1"/>
</dbReference>
<reference evidence="2 3" key="1">
    <citation type="submission" date="2018-02" db="EMBL/GenBank/DDBJ databases">
        <title>Acetobacter orientalis genome.</title>
        <authorList>
            <person name="Nakashima N."/>
            <person name="Tamura T."/>
        </authorList>
    </citation>
    <scope>NUCLEOTIDE SEQUENCE [LARGE SCALE GENOMIC DNA]</scope>
    <source>
        <strain evidence="2 3">FAN1</strain>
        <plasmid evidence="3">paof1 fan1 dna</plasmid>
    </source>
</reference>
<dbReference type="EMBL" id="AP018516">
    <property type="protein sequence ID" value="BBC81757.1"/>
    <property type="molecule type" value="Genomic_DNA"/>
</dbReference>
<keyword evidence="2" id="KW-0614">Plasmid</keyword>
<evidence type="ECO:0000259" key="1">
    <source>
        <dbReference type="Pfam" id="PF19994"/>
    </source>
</evidence>
<evidence type="ECO:0000313" key="2">
    <source>
        <dbReference type="EMBL" id="BBC81757.1"/>
    </source>
</evidence>
<organism evidence="2 3">
    <name type="scientific">Acetobacter orientalis</name>
    <dbReference type="NCBI Taxonomy" id="146474"/>
    <lineage>
        <taxon>Bacteria</taxon>
        <taxon>Pseudomonadati</taxon>
        <taxon>Pseudomonadota</taxon>
        <taxon>Alphaproteobacteria</taxon>
        <taxon>Acetobacterales</taxon>
        <taxon>Acetobacteraceae</taxon>
        <taxon>Acetobacter</taxon>
    </lineage>
</organism>
<dbReference type="KEGG" id="aot:AcetOri_orf00095p"/>
<dbReference type="InterPro" id="IPR045523">
    <property type="entry name" value="GASH"/>
</dbReference>
<protein>
    <recommendedName>
        <fullName evidence="1">GTPase-associated system helical domain-containing protein</fullName>
    </recommendedName>
</protein>
<dbReference type="Pfam" id="PF19994">
    <property type="entry name" value="GASH"/>
    <property type="match status" value="1"/>
</dbReference>
<feature type="domain" description="GTPase-associated system helical" evidence="1">
    <location>
        <begin position="167"/>
        <end position="352"/>
    </location>
</feature>
<dbReference type="AlphaFoldDB" id="A0A2Z5ZN93"/>
<evidence type="ECO:0000313" key="3">
    <source>
        <dbReference type="Proteomes" id="UP000270034"/>
    </source>
</evidence>
<gene>
    <name evidence="2" type="ORF">AcetOrient_orf00095p</name>
</gene>
<name>A0A2Z5ZN93_9PROT</name>
<accession>A0A2Z5ZN93</accession>
<geneLocation type="plasmid" evidence="3">
    <name>paof1 fan1 dna</name>
</geneLocation>
<sequence>MHPDFPKLYSEISIDGAQRDMRWAGVEAFTSHCERTRIEMLARLAFSTKPPAGGHQQDDLAAELTDFHKAFSDADPSIEQGARQDQILAAAVLLQYFVARPMVAVAVTTTACGGARKVPLPIDLVTAAENALSFFAADLRRRPDLGEVEIKAPTWSFKPDFSKVQSSTPNTFNDVFEQFTHTVDNVFEEVVARFNVSTKLLVDAAKKADEELDLLSWVFGQRALLPDQLFAEITADQKPLVFARDLALLTTICPGPNSVPALLARAGVKSTGKLKIIDAVNAVTDQWTADVLKNRTPSPATSPIHFAIVKRQETGAGDAWHAGWAAITGIDLETAISPLTLAELFYREILWLR</sequence>
<proteinExistence type="predicted"/>